<dbReference type="CDD" id="cd03507">
    <property type="entry name" value="Delta12-FADS-like"/>
    <property type="match status" value="1"/>
</dbReference>
<dbReference type="AlphaFoldDB" id="A0A151ZHB0"/>
<protein>
    <recommendedName>
        <fullName evidence="2">Fatty acid desaturase domain-containing protein</fullName>
    </recommendedName>
</protein>
<feature type="transmembrane region" description="Helical" evidence="1">
    <location>
        <begin position="227"/>
        <end position="247"/>
    </location>
</feature>
<keyword evidence="1" id="KW-0472">Membrane</keyword>
<feature type="transmembrane region" description="Helical" evidence="1">
    <location>
        <begin position="109"/>
        <end position="129"/>
    </location>
</feature>
<dbReference type="InterPro" id="IPR012171">
    <property type="entry name" value="Fatty_acid_desaturase"/>
</dbReference>
<dbReference type="STRING" id="361077.A0A151ZHB0"/>
<feature type="transmembrane region" description="Helical" evidence="1">
    <location>
        <begin position="78"/>
        <end position="97"/>
    </location>
</feature>
<feature type="transmembrane region" description="Helical" evidence="1">
    <location>
        <begin position="180"/>
        <end position="200"/>
    </location>
</feature>
<evidence type="ECO:0000256" key="1">
    <source>
        <dbReference type="SAM" id="Phobius"/>
    </source>
</evidence>
<feature type="domain" description="Fatty acid desaturase" evidence="2">
    <location>
        <begin position="78"/>
        <end position="352"/>
    </location>
</feature>
<dbReference type="PANTHER" id="PTHR32100">
    <property type="entry name" value="OMEGA-6 FATTY ACID DESATURASE, CHLOROPLASTIC"/>
    <property type="match status" value="1"/>
</dbReference>
<dbReference type="EMBL" id="LODT01000028">
    <property type="protein sequence ID" value="KYQ93295.1"/>
    <property type="molecule type" value="Genomic_DNA"/>
</dbReference>
<proteinExistence type="predicted"/>
<accession>A0A151ZHB0</accession>
<feature type="transmembrane region" description="Helical" evidence="1">
    <location>
        <begin position="259"/>
        <end position="277"/>
    </location>
</feature>
<evidence type="ECO:0000313" key="3">
    <source>
        <dbReference type="EMBL" id="KYQ93295.1"/>
    </source>
</evidence>
<evidence type="ECO:0000259" key="2">
    <source>
        <dbReference type="Pfam" id="PF00487"/>
    </source>
</evidence>
<dbReference type="GO" id="GO:0006629">
    <property type="term" value="P:lipid metabolic process"/>
    <property type="evidence" value="ECO:0007669"/>
    <property type="project" value="InterPro"/>
</dbReference>
<gene>
    <name evidence="3" type="ORF">DLAC_05959</name>
</gene>
<keyword evidence="1" id="KW-0812">Transmembrane</keyword>
<organism evidence="3 4">
    <name type="scientific">Tieghemostelium lacteum</name>
    <name type="common">Slime mold</name>
    <name type="synonym">Dictyostelium lacteum</name>
    <dbReference type="NCBI Taxonomy" id="361077"/>
    <lineage>
        <taxon>Eukaryota</taxon>
        <taxon>Amoebozoa</taxon>
        <taxon>Evosea</taxon>
        <taxon>Eumycetozoa</taxon>
        <taxon>Dictyostelia</taxon>
        <taxon>Dictyosteliales</taxon>
        <taxon>Raperosteliaceae</taxon>
        <taxon>Tieghemostelium</taxon>
    </lineage>
</organism>
<dbReference type="OrthoDB" id="1461976at2759"/>
<sequence length="381" mass="44458">MVESNTNIKKNEAIERKFEIPNFTIKELRDAVPKHCFERDTLRSMYFVAHDFTLISILFYLATFINTFQWLPVRMVMWVAYWICQGVVCTGVWVLAHECGHGSFSSNKNVNNIMGLIMHSFLLVPYHSWRISHSQHHKNTGSMEKEVVFIPLTRKQSGLPSKSEDTEGDGPHSIFEESPILIMLDIVKVMLLGWPAYILVNATGRAYPEKWTSHFNPFSLQYTKNQFWDVVLSVVGVSVTISFLVYFSNLYGSATVINYYVIPYLFVNFWLVLITYLQHTDPKLPHYREGLWNFQRGALLAVDRSYGILNYFHHNIADTHVVHHLFSTMPHYHAKEATEHIKKHLGKHYISDNTPIARALWRSWIKCRFVEDEGDIVFFKY</sequence>
<dbReference type="InterPro" id="IPR005804">
    <property type="entry name" value="FA_desaturase_dom"/>
</dbReference>
<comment type="caution">
    <text evidence="3">The sequence shown here is derived from an EMBL/GenBank/DDBJ whole genome shotgun (WGS) entry which is preliminary data.</text>
</comment>
<evidence type="ECO:0000313" key="4">
    <source>
        <dbReference type="Proteomes" id="UP000076078"/>
    </source>
</evidence>
<dbReference type="OMA" id="FYLFHNY"/>
<name>A0A151ZHB0_TIELA</name>
<keyword evidence="4" id="KW-1185">Reference proteome</keyword>
<feature type="transmembrane region" description="Helical" evidence="1">
    <location>
        <begin position="52"/>
        <end position="72"/>
    </location>
</feature>
<dbReference type="InParanoid" id="A0A151ZHB0"/>
<dbReference type="Proteomes" id="UP000076078">
    <property type="component" value="Unassembled WGS sequence"/>
</dbReference>
<dbReference type="GO" id="GO:0016491">
    <property type="term" value="F:oxidoreductase activity"/>
    <property type="evidence" value="ECO:0007669"/>
    <property type="project" value="InterPro"/>
</dbReference>
<dbReference type="Pfam" id="PF00487">
    <property type="entry name" value="FA_desaturase"/>
    <property type="match status" value="1"/>
</dbReference>
<keyword evidence="1" id="KW-1133">Transmembrane helix</keyword>
<reference evidence="3 4" key="1">
    <citation type="submission" date="2015-12" db="EMBL/GenBank/DDBJ databases">
        <title>Dictyostelia acquired genes for synthesis and detection of signals that induce cell-type specialization by lateral gene transfer from prokaryotes.</title>
        <authorList>
            <person name="Gloeckner G."/>
            <person name="Schaap P."/>
        </authorList>
    </citation>
    <scope>NUCLEOTIDE SEQUENCE [LARGE SCALE GENOMIC DNA]</scope>
    <source>
        <strain evidence="3 4">TK</strain>
    </source>
</reference>